<dbReference type="RefSeq" id="WP_397404813.1">
    <property type="nucleotide sequence ID" value="NZ_JBIRYI010000007.1"/>
</dbReference>
<feature type="compositionally biased region" description="Low complexity" evidence="1">
    <location>
        <begin position="9"/>
        <end position="19"/>
    </location>
</feature>
<evidence type="ECO:0000313" key="2">
    <source>
        <dbReference type="EMBL" id="MFI2487800.1"/>
    </source>
</evidence>
<gene>
    <name evidence="2" type="ORF">ACH47X_12860</name>
</gene>
<feature type="region of interest" description="Disordered" evidence="1">
    <location>
        <begin position="1"/>
        <end position="30"/>
    </location>
</feature>
<comment type="caution">
    <text evidence="2">The sequence shown here is derived from an EMBL/GenBank/DDBJ whole genome shotgun (WGS) entry which is preliminary data.</text>
</comment>
<dbReference type="EMBL" id="JBIRYI010000007">
    <property type="protein sequence ID" value="MFI2487800.1"/>
    <property type="molecule type" value="Genomic_DNA"/>
</dbReference>
<sequence>MRTIRRSSTRPTTPASGRSAAPLRPATSPRYTVPLATAPLLAAVLALTGCTGSPPGSGATEAAQGQGTAAASPRPSGTGSDAPDEDRSAPSAPPTADAEVDPQEDGRTAPMPSGGSAGQSGGDGSELAPPDDAGEAGASPGERVAELPAAGRMSRSQRSADGPGLVAQFPADVVRVPDDATVDTSSVTGQDGRFQVALDVTTKDGCTEVLLGYRSWFTTGGFAETGTTAGPDRTTVTLERDDGTVVLVTSPKRKGCDVELLATLSAG</sequence>
<proteinExistence type="predicted"/>
<name>A0ABW7XKF4_9MICO</name>
<feature type="compositionally biased region" description="Gly residues" evidence="1">
    <location>
        <begin position="115"/>
        <end position="124"/>
    </location>
</feature>
<feature type="region of interest" description="Disordered" evidence="1">
    <location>
        <begin position="48"/>
        <end position="164"/>
    </location>
</feature>
<keyword evidence="3" id="KW-1185">Reference proteome</keyword>
<organism evidence="2 3">
    <name type="scientific">Promicromonospora kroppenstedtii</name>
    <dbReference type="NCBI Taxonomy" id="440482"/>
    <lineage>
        <taxon>Bacteria</taxon>
        <taxon>Bacillati</taxon>
        <taxon>Actinomycetota</taxon>
        <taxon>Actinomycetes</taxon>
        <taxon>Micrococcales</taxon>
        <taxon>Promicromonosporaceae</taxon>
        <taxon>Promicromonospora</taxon>
    </lineage>
</organism>
<reference evidence="2 3" key="1">
    <citation type="submission" date="2024-10" db="EMBL/GenBank/DDBJ databases">
        <title>The Natural Products Discovery Center: Release of the First 8490 Sequenced Strains for Exploring Actinobacteria Biosynthetic Diversity.</title>
        <authorList>
            <person name="Kalkreuter E."/>
            <person name="Kautsar S.A."/>
            <person name="Yang D."/>
            <person name="Bader C.D."/>
            <person name="Teijaro C.N."/>
            <person name="Fluegel L."/>
            <person name="Davis C.M."/>
            <person name="Simpson J.R."/>
            <person name="Lauterbach L."/>
            <person name="Steele A.D."/>
            <person name="Gui C."/>
            <person name="Meng S."/>
            <person name="Li G."/>
            <person name="Viehrig K."/>
            <person name="Ye F."/>
            <person name="Su P."/>
            <person name="Kiefer A.F."/>
            <person name="Nichols A."/>
            <person name="Cepeda A.J."/>
            <person name="Yan W."/>
            <person name="Fan B."/>
            <person name="Jiang Y."/>
            <person name="Adhikari A."/>
            <person name="Zheng C.-J."/>
            <person name="Schuster L."/>
            <person name="Cowan T.M."/>
            <person name="Smanski M.J."/>
            <person name="Chevrette M.G."/>
            <person name="De Carvalho L.P.S."/>
            <person name="Shen B."/>
        </authorList>
    </citation>
    <scope>NUCLEOTIDE SEQUENCE [LARGE SCALE GENOMIC DNA]</scope>
    <source>
        <strain evidence="2 3">NPDC019481</strain>
    </source>
</reference>
<dbReference type="Proteomes" id="UP001611580">
    <property type="component" value="Unassembled WGS sequence"/>
</dbReference>
<protein>
    <submittedName>
        <fullName evidence="2">Uncharacterized protein</fullName>
    </submittedName>
</protein>
<feature type="compositionally biased region" description="Low complexity" evidence="1">
    <location>
        <begin position="56"/>
        <end position="72"/>
    </location>
</feature>
<evidence type="ECO:0000313" key="3">
    <source>
        <dbReference type="Proteomes" id="UP001611580"/>
    </source>
</evidence>
<accession>A0ABW7XKF4</accession>
<evidence type="ECO:0000256" key="1">
    <source>
        <dbReference type="SAM" id="MobiDB-lite"/>
    </source>
</evidence>